<gene>
    <name evidence="2" type="ORF">GCM10017781_01160</name>
    <name evidence="3" type="ORF">HNQ07_000924</name>
</gene>
<proteinExistence type="predicted"/>
<reference evidence="3 4" key="3">
    <citation type="submission" date="2020-08" db="EMBL/GenBank/DDBJ databases">
        <title>Genomic Encyclopedia of Type Strains, Phase IV (KMG-IV): sequencing the most valuable type-strain genomes for metagenomic binning, comparative biology and taxonomic classification.</title>
        <authorList>
            <person name="Goeker M."/>
        </authorList>
    </citation>
    <scope>NUCLEOTIDE SEQUENCE [LARGE SCALE GENOMIC DNA]</scope>
    <source>
        <strain evidence="3 4">DSM 27521</strain>
    </source>
</reference>
<organism evidence="3 4">
    <name type="scientific">Deinococcus metalli</name>
    <dbReference type="NCBI Taxonomy" id="1141878"/>
    <lineage>
        <taxon>Bacteria</taxon>
        <taxon>Thermotogati</taxon>
        <taxon>Deinococcota</taxon>
        <taxon>Deinococci</taxon>
        <taxon>Deinococcales</taxon>
        <taxon>Deinococcaceae</taxon>
        <taxon>Deinococcus</taxon>
    </lineage>
</organism>
<evidence type="ECO:0000313" key="3">
    <source>
        <dbReference type="EMBL" id="MBB5375480.1"/>
    </source>
</evidence>
<dbReference type="EMBL" id="JACHFK010000001">
    <property type="protein sequence ID" value="MBB5375480.1"/>
    <property type="molecule type" value="Genomic_DNA"/>
</dbReference>
<dbReference type="EMBL" id="BNAJ01000001">
    <property type="protein sequence ID" value="GHF28962.1"/>
    <property type="molecule type" value="Genomic_DNA"/>
</dbReference>
<evidence type="ECO:0000313" key="4">
    <source>
        <dbReference type="Proteomes" id="UP000539473"/>
    </source>
</evidence>
<evidence type="ECO:0000313" key="5">
    <source>
        <dbReference type="Proteomes" id="UP000619376"/>
    </source>
</evidence>
<dbReference type="Proteomes" id="UP000619376">
    <property type="component" value="Unassembled WGS sequence"/>
</dbReference>
<evidence type="ECO:0008006" key="6">
    <source>
        <dbReference type="Google" id="ProtNLM"/>
    </source>
</evidence>
<feature type="chain" id="PRO_5031055902" description="Lipoprotein" evidence="1">
    <location>
        <begin position="20"/>
        <end position="189"/>
    </location>
</feature>
<reference evidence="2" key="1">
    <citation type="journal article" date="2014" name="Int. J. Syst. Evol. Microbiol.">
        <title>Complete genome of a new Firmicutes species belonging to the dominant human colonic microbiota ('Ruminococcus bicirculans') reveals two chromosomes and a selective capacity to utilize plant glucans.</title>
        <authorList>
            <consortium name="NISC Comparative Sequencing Program"/>
            <person name="Wegmann U."/>
            <person name="Louis P."/>
            <person name="Goesmann A."/>
            <person name="Henrissat B."/>
            <person name="Duncan S.H."/>
            <person name="Flint H.J."/>
        </authorList>
    </citation>
    <scope>NUCLEOTIDE SEQUENCE</scope>
    <source>
        <strain evidence="2">CGMCC 1.18437</strain>
    </source>
</reference>
<keyword evidence="5" id="KW-1185">Reference proteome</keyword>
<accession>A0A7W8KCM1</accession>
<dbReference type="AlphaFoldDB" id="A0A7W8KCM1"/>
<evidence type="ECO:0000256" key="1">
    <source>
        <dbReference type="SAM" id="SignalP"/>
    </source>
</evidence>
<comment type="caution">
    <text evidence="3">The sequence shown here is derived from an EMBL/GenBank/DDBJ whole genome shotgun (WGS) entry which is preliminary data.</text>
</comment>
<evidence type="ECO:0000313" key="2">
    <source>
        <dbReference type="EMBL" id="GHF28962.1"/>
    </source>
</evidence>
<reference evidence="5" key="2">
    <citation type="journal article" date="2019" name="Int. J. Syst. Evol. Microbiol.">
        <title>The Global Catalogue of Microorganisms (GCM) 10K type strain sequencing project: providing services to taxonomists for standard genome sequencing and annotation.</title>
        <authorList>
            <consortium name="The Broad Institute Genomics Platform"/>
            <consortium name="The Broad Institute Genome Sequencing Center for Infectious Disease"/>
            <person name="Wu L."/>
            <person name="Ma J."/>
        </authorList>
    </citation>
    <scope>NUCLEOTIDE SEQUENCE [LARGE SCALE GENOMIC DNA]</scope>
    <source>
        <strain evidence="5">CGMCC 1.18437</strain>
    </source>
</reference>
<feature type="signal peptide" evidence="1">
    <location>
        <begin position="1"/>
        <end position="19"/>
    </location>
</feature>
<dbReference type="Proteomes" id="UP000539473">
    <property type="component" value="Unassembled WGS sequence"/>
</dbReference>
<name>A0A7W8KCM1_9DEIO</name>
<keyword evidence="1" id="KW-0732">Signal</keyword>
<sequence length="189" mass="19496">MKKVLLAAIGVAGLSGVLASCGTTAVISIGFAPGTQRSSTLTLDSMAYTTNYQTQSAFTDQNGNSIAAGSYVICDNLSTQMYVDLEWTGGLKNLYVQFKGLSTGATKTVPFYPFSGVDYSGSGTATYTLGAGTAPLSVSPKVGAQAIVVSPVIVNVKGNTYVNVQGTDQYGYNSNILTSAQALPVVNCQ</sequence>
<protein>
    <recommendedName>
        <fullName evidence="6">Lipoprotein</fullName>
    </recommendedName>
</protein>
<dbReference type="RefSeq" id="WP_229831732.1">
    <property type="nucleotide sequence ID" value="NZ_BNAJ01000001.1"/>
</dbReference>
<reference evidence="2" key="4">
    <citation type="submission" date="2024-05" db="EMBL/GenBank/DDBJ databases">
        <authorList>
            <person name="Sun Q."/>
            <person name="Zhou Y."/>
        </authorList>
    </citation>
    <scope>NUCLEOTIDE SEQUENCE</scope>
    <source>
        <strain evidence="2">CGMCC 1.18437</strain>
    </source>
</reference>
<dbReference type="PROSITE" id="PS51257">
    <property type="entry name" value="PROKAR_LIPOPROTEIN"/>
    <property type="match status" value="1"/>
</dbReference>